<dbReference type="NCBIfam" id="TIGR01409">
    <property type="entry name" value="TAT_signal_seq"/>
    <property type="match status" value="1"/>
</dbReference>
<protein>
    <submittedName>
        <fullName evidence="2">PhoX family phosphatase</fullName>
    </submittedName>
</protein>
<gene>
    <name evidence="2" type="ORF">DNK49_02740</name>
</gene>
<feature type="region of interest" description="Disordered" evidence="1">
    <location>
        <begin position="471"/>
        <end position="504"/>
    </location>
</feature>
<dbReference type="PANTHER" id="PTHR35399:SF2">
    <property type="entry name" value="DUF839 DOMAIN-CONTAINING PROTEIN"/>
    <property type="match status" value="1"/>
</dbReference>
<dbReference type="Proteomes" id="UP000248259">
    <property type="component" value="Unassembled WGS sequence"/>
</dbReference>
<sequence length="681" mass="72653">MSSPLHPDNDLTINPSGNPAIADLIEQRKLSRRGFLKGSFGATAIAALGGSTLADSLSNLAHAAPSPIGGIGFTSVPANIAPMTDAITVPPGYTARVLISWGDSLTNAPHWDPSTPMTEAVQLRTYGAHTDGMHYFPFPSTGAGGLGNTRGLLVANHEYVDPGLVHNTTTYSTDAMTLDWVNTQLAAHGVSVVEVQERNGEFGVRRPSAFNRRITGKTACTVTGPASGHPMLRTAADASGTQVLGTLNNCAHGHTPWGTYLACEENFNGYFGSSAAALAAAPLTAHERRYGMAQGGFGYRWHEAEPRFDFRATPNEPNRFGWVVEIDPWNPNSTPMKRTALGRFKHESAGVVVGSDNKVAVYMGDDERNEYVYKFVCAKRFDAKNRAANRDLLDSGTLYVARFNGDGSGVWLPLVWGQNGLTSENGFADQGEVVIKCRQAADRVGATMMDRPEWVAVHPTTREVYLTLTNNNRRGTNPASSNNVDGTTTAASARPAVDAANPRPDNRYGHIIRWRDTGGDVGATSFEWDIFAECGDSLSPVAHLQGNINGDDYGAPDGLWFDNDGRLWIQTDQAGNALGDWANIGGNVMMCADPATGETRRFLTSPRNCEVTGVTSTPDGKSMFVGIQHPGEDWSGSFTANSTWPDSGVNGPTTASGMGEVAKPRSSVVVITKDDGGVIGS</sequence>
<dbReference type="InterPro" id="IPR019546">
    <property type="entry name" value="TAT_signal_bac_arc"/>
</dbReference>
<dbReference type="PROSITE" id="PS51318">
    <property type="entry name" value="TAT"/>
    <property type="match status" value="1"/>
</dbReference>
<evidence type="ECO:0000313" key="2">
    <source>
        <dbReference type="EMBL" id="PZA18464.1"/>
    </source>
</evidence>
<keyword evidence="3" id="KW-1185">Reference proteome</keyword>
<proteinExistence type="predicted"/>
<reference evidence="2 3" key="1">
    <citation type="submission" date="2018-06" db="EMBL/GenBank/DDBJ databases">
        <title>Azoarcus communis strain SWub3 genome.</title>
        <authorList>
            <person name="Zorraquino Salvo V."/>
            <person name="Toubiana D."/>
            <person name="Blumwald E."/>
        </authorList>
    </citation>
    <scope>NUCLEOTIDE SEQUENCE [LARGE SCALE GENOMIC DNA]</scope>
    <source>
        <strain evidence="2 3">SWub3</strain>
    </source>
</reference>
<dbReference type="SUPFAM" id="SSF63829">
    <property type="entry name" value="Calcium-dependent phosphotriesterase"/>
    <property type="match status" value="1"/>
</dbReference>
<dbReference type="AlphaFoldDB" id="A0A323V156"/>
<accession>A0A323V156</accession>
<dbReference type="RefSeq" id="WP_110522763.1">
    <property type="nucleotide sequence ID" value="NZ_QKOE01000001.1"/>
</dbReference>
<comment type="caution">
    <text evidence="2">The sequence shown here is derived from an EMBL/GenBank/DDBJ whole genome shotgun (WGS) entry which is preliminary data.</text>
</comment>
<feature type="compositionally biased region" description="Polar residues" evidence="1">
    <location>
        <begin position="478"/>
        <end position="491"/>
    </location>
</feature>
<organism evidence="2 3">
    <name type="scientific">Parazoarcus communis SWub3 = DSM 12120</name>
    <dbReference type="NCBI Taxonomy" id="1121029"/>
    <lineage>
        <taxon>Bacteria</taxon>
        <taxon>Pseudomonadati</taxon>
        <taxon>Pseudomonadota</taxon>
        <taxon>Betaproteobacteria</taxon>
        <taxon>Rhodocyclales</taxon>
        <taxon>Zoogloeaceae</taxon>
        <taxon>Parazoarcus</taxon>
    </lineage>
</organism>
<evidence type="ECO:0000313" key="3">
    <source>
        <dbReference type="Proteomes" id="UP000248259"/>
    </source>
</evidence>
<dbReference type="OrthoDB" id="9801383at2"/>
<dbReference type="Pfam" id="PF05787">
    <property type="entry name" value="PhoX"/>
    <property type="match status" value="1"/>
</dbReference>
<name>A0A323V156_9RHOO</name>
<dbReference type="PANTHER" id="PTHR35399">
    <property type="entry name" value="SLR8030 PROTEIN"/>
    <property type="match status" value="1"/>
</dbReference>
<evidence type="ECO:0000256" key="1">
    <source>
        <dbReference type="SAM" id="MobiDB-lite"/>
    </source>
</evidence>
<dbReference type="EMBL" id="QKOE01000001">
    <property type="protein sequence ID" value="PZA18464.1"/>
    <property type="molecule type" value="Genomic_DNA"/>
</dbReference>
<dbReference type="InterPro" id="IPR006311">
    <property type="entry name" value="TAT_signal"/>
</dbReference>
<dbReference type="InterPro" id="IPR008557">
    <property type="entry name" value="PhoX"/>
</dbReference>